<evidence type="ECO:0000313" key="3">
    <source>
        <dbReference type="EMBL" id="KAL2917826.1"/>
    </source>
</evidence>
<feature type="transmembrane region" description="Helical" evidence="2">
    <location>
        <begin position="460"/>
        <end position="479"/>
    </location>
</feature>
<dbReference type="EMBL" id="JADGIZ020000009">
    <property type="protein sequence ID" value="KAL2917826.1"/>
    <property type="molecule type" value="Genomic_DNA"/>
</dbReference>
<evidence type="ECO:0000256" key="1">
    <source>
        <dbReference type="SAM" id="MobiDB-lite"/>
    </source>
</evidence>
<feature type="transmembrane region" description="Helical" evidence="2">
    <location>
        <begin position="420"/>
        <end position="440"/>
    </location>
</feature>
<evidence type="ECO:0000256" key="2">
    <source>
        <dbReference type="SAM" id="Phobius"/>
    </source>
</evidence>
<dbReference type="Proteomes" id="UP001527925">
    <property type="component" value="Unassembled WGS sequence"/>
</dbReference>
<keyword evidence="2" id="KW-1133">Transmembrane helix</keyword>
<feature type="compositionally biased region" description="Low complexity" evidence="1">
    <location>
        <begin position="347"/>
        <end position="363"/>
    </location>
</feature>
<evidence type="ECO:0000313" key="4">
    <source>
        <dbReference type="Proteomes" id="UP001527925"/>
    </source>
</evidence>
<keyword evidence="4" id="KW-1185">Reference proteome</keyword>
<proteinExistence type="predicted"/>
<reference evidence="3 4" key="1">
    <citation type="submission" date="2023-09" db="EMBL/GenBank/DDBJ databases">
        <title>Pangenome analysis of Batrachochytrium dendrobatidis and related Chytrids.</title>
        <authorList>
            <person name="Yacoub M.N."/>
            <person name="Stajich J.E."/>
            <person name="James T.Y."/>
        </authorList>
    </citation>
    <scope>NUCLEOTIDE SEQUENCE [LARGE SCALE GENOMIC DNA]</scope>
    <source>
        <strain evidence="3 4">JEL0888</strain>
    </source>
</reference>
<name>A0ABR4NE87_9FUNG</name>
<sequence length="514" mass="57787">MHEDDFDPRFYFLHSWSGREPTTHFEKQLYEDRFRLYRAFELVVPKPRGGPVADEDDRDCFLDFVDKAAVDLRVTYGPLTFVLHAYLCYMFWCRVFYCPPEHTPEAGDASQAAGTLLASTAALATSAARFVEWITAKLPVPNMPPPLPRLTSCPTRPFMFVDLVDEIQLAFYLTTLIGYHYWPALEAWMLLYGPHLVSGSLSAAFWLSNPAAGWILSGHGSATEDGRFGSWSALWTPLIFWLLFLFGRRNLIGLLDWQNTMAYDLTQLEDPVDDPALDDLDDELQRILGDRASRRAAEAAAAAAAAPGPAPANAARLAAPPSSPDPADDLTDQRNPQAQRAPDTSEPAISVPSSSAKSDAADPQTPENQREDSSEEAQGSTGRSEATGAEPAEPPLSKEERDDLLAELIPARRRKRRYMLVKRITMTLWCFLAPCIAPVIWRTLIRTPSPLPWDLSDRTYFISMTLVSINSIFWLRVWYSFLTFQHKCVVWTKPYRSGYVINNFERSLGIGFIH</sequence>
<feature type="region of interest" description="Disordered" evidence="1">
    <location>
        <begin position="299"/>
        <end position="401"/>
    </location>
</feature>
<comment type="caution">
    <text evidence="3">The sequence shown here is derived from an EMBL/GenBank/DDBJ whole genome shotgun (WGS) entry which is preliminary data.</text>
</comment>
<feature type="compositionally biased region" description="Low complexity" evidence="1">
    <location>
        <begin position="299"/>
        <end position="320"/>
    </location>
</feature>
<keyword evidence="2" id="KW-0472">Membrane</keyword>
<protein>
    <submittedName>
        <fullName evidence="3">Uncharacterized protein</fullName>
    </submittedName>
</protein>
<organism evidence="3 4">
    <name type="scientific">Polyrhizophydium stewartii</name>
    <dbReference type="NCBI Taxonomy" id="2732419"/>
    <lineage>
        <taxon>Eukaryota</taxon>
        <taxon>Fungi</taxon>
        <taxon>Fungi incertae sedis</taxon>
        <taxon>Chytridiomycota</taxon>
        <taxon>Chytridiomycota incertae sedis</taxon>
        <taxon>Chytridiomycetes</taxon>
        <taxon>Rhizophydiales</taxon>
        <taxon>Rhizophydiales incertae sedis</taxon>
        <taxon>Polyrhizophydium</taxon>
    </lineage>
</organism>
<accession>A0ABR4NE87</accession>
<keyword evidence="2" id="KW-0812">Transmembrane</keyword>
<feature type="transmembrane region" description="Helical" evidence="2">
    <location>
        <begin position="228"/>
        <end position="246"/>
    </location>
</feature>
<gene>
    <name evidence="3" type="ORF">HK105_202699</name>
</gene>